<dbReference type="GeneID" id="15804560"/>
<evidence type="ECO:0000256" key="1">
    <source>
        <dbReference type="ARBA" id="ARBA00004123"/>
    </source>
</evidence>
<dbReference type="GO" id="GO:0005737">
    <property type="term" value="C:cytoplasm"/>
    <property type="evidence" value="ECO:0007669"/>
    <property type="project" value="UniProtKB-SubCell"/>
</dbReference>
<evidence type="ECO:0000256" key="6">
    <source>
        <dbReference type="SAM" id="SignalP"/>
    </source>
</evidence>
<proteinExistence type="predicted"/>
<name>L1LCE7_THEEQ</name>
<comment type="caution">
    <text evidence="8">The sequence shown here is derived from an EMBL/GenBank/DDBJ whole genome shotgun (WGS) entry which is preliminary data.</text>
</comment>
<dbReference type="PANTHER" id="PTHR21664">
    <property type="entry name" value="CHRONIC MYELOGENOUS LEUKEMIA TUMOR ANTIGEN 66"/>
    <property type="match status" value="1"/>
</dbReference>
<dbReference type="InterPro" id="IPR037895">
    <property type="entry name" value="NUDCD1"/>
</dbReference>
<dbReference type="CDD" id="cd06467">
    <property type="entry name" value="p23_NUDC_like"/>
    <property type="match status" value="1"/>
</dbReference>
<dbReference type="PANTHER" id="PTHR21664:SF1">
    <property type="entry name" value="NUDC DOMAIN-CONTAINING PROTEIN 1"/>
    <property type="match status" value="1"/>
</dbReference>
<dbReference type="Proteomes" id="UP000031512">
    <property type="component" value="Unassembled WGS sequence"/>
</dbReference>
<feature type="signal peptide" evidence="6">
    <location>
        <begin position="1"/>
        <end position="23"/>
    </location>
</feature>
<sequence length="800" mass="92149">MENVTLLFHIVILYILSSTNVDSIKVVNRRILSSIAYKAAVPKRISQIGFINTSIPWNLEYRINRIGSGWGFSDKYSWKENNEYVYVTVALDSCIKSSDLNIDIKKDSISVVKQGAKVPIMSGKTKGKINISDSLWTIEDLNNQKNLQITLKKAGSNIKNWFGVILGENVRCKQYGQTVQEEFDAKCFEPNGIFWSKSLNVKAAQLNELFSQWVSRDGDLMIPFGKPMTEVEFKYILSDSGGRLTFSDTNLDEYMEIIIKSTGENSSEILFVNSASTDLLTGKFGIDLRKKLLRSLNTFIEKFETDIQEVLALMATTKKEDEYSYAGSSAFLSTDNIDSYNKYHESIRRQMRNSSNDTSSNSTAPFNDDELGISINWDALPDKNVTKEENIEHKKRMINELTEAIRSVQKPKPVETMQSIIKNFKERLALNSEEYEGLWQNSIERIEKEVEQSKEQQNIISKAKTDDDWFTNQINANIPINLSSGDSFDEIMNNPINIDTCLLVKKYHSIKKTQREQLRKRWKSNEVRLKTLIIELFQAPESLISTICNNYTELLISEDYPTLMKSYLLNNEVKDDIEKERLKFLNEFVLSLYKDSELYVLQDEQFQLAKIRQICEWAINDYDKLNDYVEANKQQYDLNFMTYLKLAISKESEKLRESGLLNEIPNPQTNTWLCILIIIERAITSLIEADMAEDIYIIGLIVTQKNADLRSYATELILATMPRSDWKAFKNLVISITDSLLSKPMEEREAENMPLHVPEACHQLRDELEKMIPDWVISELLSESDRTFMKHNNVSTVPCI</sequence>
<evidence type="ECO:0000256" key="3">
    <source>
        <dbReference type="ARBA" id="ARBA00018915"/>
    </source>
</evidence>
<comment type="subcellular location">
    <subcellularLocation>
        <location evidence="2">Cytoplasm</location>
    </subcellularLocation>
    <subcellularLocation>
        <location evidence="1">Nucleus</location>
    </subcellularLocation>
</comment>
<dbReference type="OrthoDB" id="428655at2759"/>
<keyword evidence="9" id="KW-1185">Reference proteome</keyword>
<dbReference type="Gene3D" id="2.60.40.790">
    <property type="match status" value="1"/>
</dbReference>
<keyword evidence="4" id="KW-0963">Cytoplasm</keyword>
<dbReference type="RefSeq" id="XP_004832377.1">
    <property type="nucleotide sequence ID" value="XM_004832320.1"/>
</dbReference>
<evidence type="ECO:0000256" key="5">
    <source>
        <dbReference type="ARBA" id="ARBA00023242"/>
    </source>
</evidence>
<dbReference type="KEGG" id="beq:BEWA_014840"/>
<dbReference type="GO" id="GO:0005634">
    <property type="term" value="C:nucleus"/>
    <property type="evidence" value="ECO:0007669"/>
    <property type="project" value="UniProtKB-SubCell"/>
</dbReference>
<dbReference type="EMBL" id="ACOU01000004">
    <property type="protein sequence ID" value="EKX72925.1"/>
    <property type="molecule type" value="Genomic_DNA"/>
</dbReference>
<keyword evidence="6" id="KW-0732">Signal</keyword>
<evidence type="ECO:0000313" key="8">
    <source>
        <dbReference type="EMBL" id="EKX72925.1"/>
    </source>
</evidence>
<dbReference type="Pfam" id="PF04969">
    <property type="entry name" value="CS"/>
    <property type="match status" value="1"/>
</dbReference>
<dbReference type="AlphaFoldDB" id="L1LCE7"/>
<evidence type="ECO:0000313" key="9">
    <source>
        <dbReference type="Proteomes" id="UP000031512"/>
    </source>
</evidence>
<evidence type="ECO:0000256" key="2">
    <source>
        <dbReference type="ARBA" id="ARBA00004496"/>
    </source>
</evidence>
<organism evidence="8 9">
    <name type="scientific">Theileria equi strain WA</name>
    <dbReference type="NCBI Taxonomy" id="1537102"/>
    <lineage>
        <taxon>Eukaryota</taxon>
        <taxon>Sar</taxon>
        <taxon>Alveolata</taxon>
        <taxon>Apicomplexa</taxon>
        <taxon>Aconoidasida</taxon>
        <taxon>Piroplasmida</taxon>
        <taxon>Theileriidae</taxon>
        <taxon>Theileria</taxon>
    </lineage>
</organism>
<evidence type="ECO:0000259" key="7">
    <source>
        <dbReference type="PROSITE" id="PS51203"/>
    </source>
</evidence>
<dbReference type="PROSITE" id="PS51203">
    <property type="entry name" value="CS"/>
    <property type="match status" value="1"/>
</dbReference>
<feature type="domain" description="CS" evidence="7">
    <location>
        <begin position="71"/>
        <end position="165"/>
    </location>
</feature>
<dbReference type="SUPFAM" id="SSF49764">
    <property type="entry name" value="HSP20-like chaperones"/>
    <property type="match status" value="1"/>
</dbReference>
<dbReference type="InterPro" id="IPR008978">
    <property type="entry name" value="HSP20-like_chaperone"/>
</dbReference>
<gene>
    <name evidence="8" type="ORF">BEWA_014840</name>
</gene>
<reference evidence="8 9" key="1">
    <citation type="journal article" date="2012" name="BMC Genomics">
        <title>Comparative genomic analysis and phylogenetic position of Theileria equi.</title>
        <authorList>
            <person name="Kappmeyer L.S."/>
            <person name="Thiagarajan M."/>
            <person name="Herndon D.R."/>
            <person name="Ramsay J.D."/>
            <person name="Caler E."/>
            <person name="Djikeng A."/>
            <person name="Gillespie J.J."/>
            <person name="Lau A.O."/>
            <person name="Roalson E.H."/>
            <person name="Silva J.C."/>
            <person name="Silva M.G."/>
            <person name="Suarez C.E."/>
            <person name="Ueti M.W."/>
            <person name="Nene V.M."/>
            <person name="Mealey R.H."/>
            <person name="Knowles D.P."/>
            <person name="Brayton K.A."/>
        </authorList>
    </citation>
    <scope>NUCLEOTIDE SEQUENCE [LARGE SCALE GENOMIC DNA]</scope>
    <source>
        <strain evidence="8 9">WA</strain>
    </source>
</reference>
<dbReference type="VEuPathDB" id="PiroplasmaDB:BEWA_014840"/>
<dbReference type="eggNOG" id="ENOG502S63Q">
    <property type="taxonomic scope" value="Eukaryota"/>
</dbReference>
<feature type="chain" id="PRO_5003952454" description="NudC domain-containing protein 1" evidence="6">
    <location>
        <begin position="24"/>
        <end position="800"/>
    </location>
</feature>
<accession>L1LCE7</accession>
<keyword evidence="5" id="KW-0539">Nucleus</keyword>
<dbReference type="InterPro" id="IPR007052">
    <property type="entry name" value="CS_dom"/>
</dbReference>
<protein>
    <recommendedName>
        <fullName evidence="3">NudC domain-containing protein 1</fullName>
    </recommendedName>
</protein>
<evidence type="ECO:0000256" key="4">
    <source>
        <dbReference type="ARBA" id="ARBA00022490"/>
    </source>
</evidence>